<keyword evidence="3" id="KW-1185">Reference proteome</keyword>
<feature type="domain" description="N-acetyltransferase" evidence="1">
    <location>
        <begin position="10"/>
        <end position="208"/>
    </location>
</feature>
<dbReference type="AlphaFoldDB" id="A0A835CCQ3"/>
<proteinExistence type="predicted"/>
<evidence type="ECO:0000313" key="3">
    <source>
        <dbReference type="Proteomes" id="UP000634136"/>
    </source>
</evidence>
<dbReference type="PROSITE" id="PS51186">
    <property type="entry name" value="GNAT"/>
    <property type="match status" value="1"/>
</dbReference>
<keyword evidence="2" id="KW-0808">Transferase</keyword>
<accession>A0A835CCQ3</accession>
<dbReference type="EMBL" id="JAAIUW010000003">
    <property type="protein sequence ID" value="KAF7837719.1"/>
    <property type="molecule type" value="Genomic_DNA"/>
</dbReference>
<dbReference type="SUPFAM" id="SSF55729">
    <property type="entry name" value="Acyl-CoA N-acyltransferases (Nat)"/>
    <property type="match status" value="1"/>
</dbReference>
<dbReference type="Pfam" id="PF00583">
    <property type="entry name" value="Acetyltransf_1"/>
    <property type="match status" value="1"/>
</dbReference>
<comment type="caution">
    <text evidence="2">The sequence shown here is derived from an EMBL/GenBank/DDBJ whole genome shotgun (WGS) entry which is preliminary data.</text>
</comment>
<protein>
    <submittedName>
        <fullName evidence="2">Putative N-acetyltransferase HLS1-like</fullName>
    </submittedName>
</protein>
<dbReference type="OrthoDB" id="41532at2759"/>
<evidence type="ECO:0000259" key="1">
    <source>
        <dbReference type="PROSITE" id="PS51186"/>
    </source>
</evidence>
<evidence type="ECO:0000313" key="2">
    <source>
        <dbReference type="EMBL" id="KAF7837719.1"/>
    </source>
</evidence>
<sequence>MVDVEKKEVVRIREFDEERDVNVVGKLERECENNIIGTKKEVSIFTNSMGDPLSRIRFYPLHVMLVGVVRGCIKSVKTVSGSLLKMGSILGLRVSPTYRRKGVGLKLVRCVEEWMLKNGAEYSMVATEKNNNASTNLFTLKSNYLSLSSLLIFMHPIPTTTSSFPHTTKHIKIHKLNTPQAISFYTTTSKRTHFHLSDMDLILKDNLTLGTWLCYYKHHHNNSNNWIVFSLWNNTKSRHHHHHRGRREIKKKMSMFPTCLRARVGDHHALSRPIGFVFMYGLHGEGDSESLGELMESAWRFTTRVGGRLKDCKVVVTELGFDDPLAKIVPQTPSMSCIHDLWYVKRVNYNDNVDEIKDDDEVIMMMKGQAVRNVFVDPRDF</sequence>
<gene>
    <name evidence="2" type="ORF">G2W53_006201</name>
</gene>
<dbReference type="InterPro" id="IPR052810">
    <property type="entry name" value="Plant_NAT"/>
</dbReference>
<dbReference type="CDD" id="cd04301">
    <property type="entry name" value="NAT_SF"/>
    <property type="match status" value="1"/>
</dbReference>
<name>A0A835CCQ3_9FABA</name>
<dbReference type="PANTHER" id="PTHR47370:SF4">
    <property type="entry name" value="N-ACETYLTRANSFERASE HLS1-LIKE-RELATED"/>
    <property type="match status" value="1"/>
</dbReference>
<organism evidence="2 3">
    <name type="scientific">Senna tora</name>
    <dbReference type="NCBI Taxonomy" id="362788"/>
    <lineage>
        <taxon>Eukaryota</taxon>
        <taxon>Viridiplantae</taxon>
        <taxon>Streptophyta</taxon>
        <taxon>Embryophyta</taxon>
        <taxon>Tracheophyta</taxon>
        <taxon>Spermatophyta</taxon>
        <taxon>Magnoliopsida</taxon>
        <taxon>eudicotyledons</taxon>
        <taxon>Gunneridae</taxon>
        <taxon>Pentapetalae</taxon>
        <taxon>rosids</taxon>
        <taxon>fabids</taxon>
        <taxon>Fabales</taxon>
        <taxon>Fabaceae</taxon>
        <taxon>Caesalpinioideae</taxon>
        <taxon>Cassia clade</taxon>
        <taxon>Senna</taxon>
    </lineage>
</organism>
<dbReference type="PANTHER" id="PTHR47370">
    <property type="entry name" value="ACYL-COA N-ACYLTRANSFERASES (NAT) SUPERFAMILY PROTEIN"/>
    <property type="match status" value="1"/>
</dbReference>
<dbReference type="GO" id="GO:0016747">
    <property type="term" value="F:acyltransferase activity, transferring groups other than amino-acyl groups"/>
    <property type="evidence" value="ECO:0007669"/>
    <property type="project" value="InterPro"/>
</dbReference>
<dbReference type="Gene3D" id="3.40.630.30">
    <property type="match status" value="1"/>
</dbReference>
<reference evidence="2" key="1">
    <citation type="submission" date="2020-09" db="EMBL/GenBank/DDBJ databases">
        <title>Genome-Enabled Discovery of Anthraquinone Biosynthesis in Senna tora.</title>
        <authorList>
            <person name="Kang S.-H."/>
            <person name="Pandey R.P."/>
            <person name="Lee C.-M."/>
            <person name="Sim J.-S."/>
            <person name="Jeong J.-T."/>
            <person name="Choi B.-S."/>
            <person name="Jung M."/>
            <person name="Ginzburg D."/>
            <person name="Zhao K."/>
            <person name="Won S.Y."/>
            <person name="Oh T.-J."/>
            <person name="Yu Y."/>
            <person name="Kim N.-H."/>
            <person name="Lee O.R."/>
            <person name="Lee T.-H."/>
            <person name="Bashyal P."/>
            <person name="Kim T.-S."/>
            <person name="Lee W.-H."/>
            <person name="Kawkins C."/>
            <person name="Kim C.-K."/>
            <person name="Kim J.S."/>
            <person name="Ahn B.O."/>
            <person name="Rhee S.Y."/>
            <person name="Sohng J.K."/>
        </authorList>
    </citation>
    <scope>NUCLEOTIDE SEQUENCE</scope>
    <source>
        <tissue evidence="2">Leaf</tissue>
    </source>
</reference>
<dbReference type="Proteomes" id="UP000634136">
    <property type="component" value="Unassembled WGS sequence"/>
</dbReference>
<dbReference type="InterPro" id="IPR016181">
    <property type="entry name" value="Acyl_CoA_acyltransferase"/>
</dbReference>
<dbReference type="InterPro" id="IPR000182">
    <property type="entry name" value="GNAT_dom"/>
</dbReference>